<dbReference type="NCBIfam" id="TIGR01484">
    <property type="entry name" value="HAD-SF-IIB"/>
    <property type="match status" value="1"/>
</dbReference>
<dbReference type="NCBIfam" id="TIGR00099">
    <property type="entry name" value="Cof-subfamily"/>
    <property type="match status" value="1"/>
</dbReference>
<name>A0ABW5N6C0_9FLAO</name>
<dbReference type="SUPFAM" id="SSF56784">
    <property type="entry name" value="HAD-like"/>
    <property type="match status" value="1"/>
</dbReference>
<organism evidence="1 2">
    <name type="scientific">Aquimarina hainanensis</name>
    <dbReference type="NCBI Taxonomy" id="1578017"/>
    <lineage>
        <taxon>Bacteria</taxon>
        <taxon>Pseudomonadati</taxon>
        <taxon>Bacteroidota</taxon>
        <taxon>Flavobacteriia</taxon>
        <taxon>Flavobacteriales</taxon>
        <taxon>Flavobacteriaceae</taxon>
        <taxon>Aquimarina</taxon>
    </lineage>
</organism>
<sequence>MPDRIVFSDIDGTLLNKERELSEATITEIKRIKDNIPVVLISSRMPSAMTHLQEELGITNQPLICYNGGLVIINNQIVHSTTIPVTALEKINHFNKTLNNNVHLSLYNNDSWYVPAMDFWANREANNTKVTPVVKSTQEVITEWTQSNLGAHKIMCMGEESYIDKMYDFLQNNFGDSLHLYRSKPTYIEIAHKTISKLTAIKLLLNSHFNIPLSDAIAFGDNYNDIEMIEAVGTGVAVANAKKETLAIADEVTLSGKEDGVAVFIKKNIL</sequence>
<dbReference type="Pfam" id="PF08282">
    <property type="entry name" value="Hydrolase_3"/>
    <property type="match status" value="1"/>
</dbReference>
<dbReference type="SFLD" id="SFLDG01140">
    <property type="entry name" value="C2.B:_Phosphomannomutase_and_P"/>
    <property type="match status" value="1"/>
</dbReference>
<dbReference type="RefSeq" id="WP_378256511.1">
    <property type="nucleotide sequence ID" value="NZ_JBHSJV010000001.1"/>
</dbReference>
<protein>
    <submittedName>
        <fullName evidence="1">Cof-type HAD-IIB family hydrolase</fullName>
        <ecNumber evidence="1">3.1.3.-</ecNumber>
    </submittedName>
</protein>
<dbReference type="InterPro" id="IPR006379">
    <property type="entry name" value="HAD-SF_hydro_IIB"/>
</dbReference>
<dbReference type="PANTHER" id="PTHR10000:SF8">
    <property type="entry name" value="HAD SUPERFAMILY HYDROLASE-LIKE, TYPE 3"/>
    <property type="match status" value="1"/>
</dbReference>
<accession>A0ABW5N6C0</accession>
<keyword evidence="2" id="KW-1185">Reference proteome</keyword>
<dbReference type="CDD" id="cd07516">
    <property type="entry name" value="HAD_Pase"/>
    <property type="match status" value="1"/>
</dbReference>
<evidence type="ECO:0000313" key="2">
    <source>
        <dbReference type="Proteomes" id="UP001597459"/>
    </source>
</evidence>
<gene>
    <name evidence="1" type="ORF">ACFSTE_10075</name>
</gene>
<dbReference type="InterPro" id="IPR036412">
    <property type="entry name" value="HAD-like_sf"/>
</dbReference>
<dbReference type="PANTHER" id="PTHR10000">
    <property type="entry name" value="PHOSPHOSERINE PHOSPHATASE"/>
    <property type="match status" value="1"/>
</dbReference>
<dbReference type="Gene3D" id="3.30.1240.10">
    <property type="match status" value="1"/>
</dbReference>
<dbReference type="GO" id="GO:0016787">
    <property type="term" value="F:hydrolase activity"/>
    <property type="evidence" value="ECO:0007669"/>
    <property type="project" value="UniProtKB-KW"/>
</dbReference>
<dbReference type="EMBL" id="JBHULX010000017">
    <property type="protein sequence ID" value="MFD2591172.1"/>
    <property type="molecule type" value="Genomic_DNA"/>
</dbReference>
<proteinExistence type="predicted"/>
<dbReference type="Gene3D" id="3.40.50.1000">
    <property type="entry name" value="HAD superfamily/HAD-like"/>
    <property type="match status" value="1"/>
</dbReference>
<reference evidence="2" key="1">
    <citation type="journal article" date="2019" name="Int. J. Syst. Evol. Microbiol.">
        <title>The Global Catalogue of Microorganisms (GCM) 10K type strain sequencing project: providing services to taxonomists for standard genome sequencing and annotation.</title>
        <authorList>
            <consortium name="The Broad Institute Genomics Platform"/>
            <consortium name="The Broad Institute Genome Sequencing Center for Infectious Disease"/>
            <person name="Wu L."/>
            <person name="Ma J."/>
        </authorList>
    </citation>
    <scope>NUCLEOTIDE SEQUENCE [LARGE SCALE GENOMIC DNA]</scope>
    <source>
        <strain evidence="2">KCTC 42423</strain>
    </source>
</reference>
<dbReference type="InterPro" id="IPR023214">
    <property type="entry name" value="HAD_sf"/>
</dbReference>
<keyword evidence="1" id="KW-0378">Hydrolase</keyword>
<dbReference type="PROSITE" id="PS01228">
    <property type="entry name" value="COF_1"/>
    <property type="match status" value="1"/>
</dbReference>
<dbReference type="EC" id="3.1.3.-" evidence="1"/>
<evidence type="ECO:0000313" key="1">
    <source>
        <dbReference type="EMBL" id="MFD2591172.1"/>
    </source>
</evidence>
<dbReference type="Proteomes" id="UP001597459">
    <property type="component" value="Unassembled WGS sequence"/>
</dbReference>
<comment type="caution">
    <text evidence="1">The sequence shown here is derived from an EMBL/GenBank/DDBJ whole genome shotgun (WGS) entry which is preliminary data.</text>
</comment>
<dbReference type="SFLD" id="SFLDS00003">
    <property type="entry name" value="Haloacid_Dehalogenase"/>
    <property type="match status" value="1"/>
</dbReference>
<dbReference type="InterPro" id="IPR000150">
    <property type="entry name" value="Cof"/>
</dbReference>